<gene>
    <name evidence="2" type="ORF">EA71_01455</name>
</gene>
<feature type="transmembrane region" description="Helical" evidence="1">
    <location>
        <begin position="34"/>
        <end position="50"/>
    </location>
</feature>
<dbReference type="Proteomes" id="UP000252797">
    <property type="component" value="Unassembled WGS sequence"/>
</dbReference>
<evidence type="ECO:0000313" key="3">
    <source>
        <dbReference type="Proteomes" id="UP000252797"/>
    </source>
</evidence>
<proteinExistence type="predicted"/>
<evidence type="ECO:0008006" key="4">
    <source>
        <dbReference type="Google" id="ProtNLM"/>
    </source>
</evidence>
<accession>A0A367CGF7</accession>
<keyword evidence="1" id="KW-1133">Transmembrane helix</keyword>
<evidence type="ECO:0000313" key="2">
    <source>
        <dbReference type="EMBL" id="RCA10703.1"/>
    </source>
</evidence>
<reference evidence="2 3" key="1">
    <citation type="submission" date="2015-06" db="EMBL/GenBank/DDBJ databases">
        <title>The Genome Sequence of Enterococcus durans 4EA1.</title>
        <authorList>
            <consortium name="The Broad Institute Genomics Platform"/>
            <consortium name="The Broad Institute Genome Sequencing Center for Infectious Disease"/>
            <person name="Earl A.M."/>
            <person name="Van Tyne D."/>
            <person name="Lebreton F."/>
            <person name="Saavedra J.T."/>
            <person name="Gilmore M.S."/>
            <person name="Manson Mcguire A."/>
            <person name="Clock S."/>
            <person name="Crupain M."/>
            <person name="Rangan U."/>
            <person name="Young S."/>
            <person name="Abouelleil A."/>
            <person name="Cao P."/>
            <person name="Chapman S.B."/>
            <person name="Griggs A."/>
            <person name="Priest M."/>
            <person name="Shea T."/>
            <person name="Wortman J."/>
            <person name="Nusbaum C."/>
            <person name="Birren B."/>
        </authorList>
    </citation>
    <scope>NUCLEOTIDE SEQUENCE [LARGE SCALE GENOMIC DNA]</scope>
    <source>
        <strain evidence="2 3">4EA1</strain>
    </source>
</reference>
<keyword evidence="1" id="KW-0472">Membrane</keyword>
<comment type="caution">
    <text evidence="2">The sequence shown here is derived from an EMBL/GenBank/DDBJ whole genome shotgun (WGS) entry which is preliminary data.</text>
</comment>
<keyword evidence="1" id="KW-0812">Transmembrane</keyword>
<sequence>MNEFMTTYKLPIICGVIGLILAILLLSIGFFKTLLVIIMAIIGVAVGMYLKRTHLLDNYFKS</sequence>
<organism evidence="2 3">
    <name type="scientific">Enterococcus durans</name>
    <dbReference type="NCBI Taxonomy" id="53345"/>
    <lineage>
        <taxon>Bacteria</taxon>
        <taxon>Bacillati</taxon>
        <taxon>Bacillota</taxon>
        <taxon>Bacilli</taxon>
        <taxon>Lactobacillales</taxon>
        <taxon>Enterococcaceae</taxon>
        <taxon>Enterococcus</taxon>
    </lineage>
</organism>
<dbReference type="EMBL" id="LEPB01000004">
    <property type="protein sequence ID" value="RCA10703.1"/>
    <property type="molecule type" value="Genomic_DNA"/>
</dbReference>
<dbReference type="AlphaFoldDB" id="A0A367CGF7"/>
<dbReference type="RefSeq" id="WP_113845638.1">
    <property type="nucleotide sequence ID" value="NZ_LEPB01000004.1"/>
</dbReference>
<dbReference type="STRING" id="53345.LIU_08615"/>
<feature type="transmembrane region" description="Helical" evidence="1">
    <location>
        <begin position="7"/>
        <end position="28"/>
    </location>
</feature>
<dbReference type="InterPro" id="IPR018730">
    <property type="entry name" value="DUF2273"/>
</dbReference>
<evidence type="ECO:0000256" key="1">
    <source>
        <dbReference type="SAM" id="Phobius"/>
    </source>
</evidence>
<protein>
    <recommendedName>
        <fullName evidence="4">DUF2273 domain-containing protein</fullName>
    </recommendedName>
</protein>
<name>A0A367CGF7_9ENTE</name>
<dbReference type="Pfam" id="PF10031">
    <property type="entry name" value="DUF2273"/>
    <property type="match status" value="1"/>
</dbReference>